<proteinExistence type="predicted"/>
<dbReference type="Pfam" id="PF18922">
    <property type="entry name" value="DUF5672"/>
    <property type="match status" value="1"/>
</dbReference>
<evidence type="ECO:0000313" key="2">
    <source>
        <dbReference type="EMBL" id="MEE1885151.1"/>
    </source>
</evidence>
<dbReference type="EMBL" id="JAZDQU010000002">
    <property type="protein sequence ID" value="MEE1885151.1"/>
    <property type="molecule type" value="Genomic_DNA"/>
</dbReference>
<protein>
    <submittedName>
        <fullName evidence="2">DUF5672 family protein</fullName>
    </submittedName>
</protein>
<feature type="domain" description="DUF5672" evidence="1">
    <location>
        <begin position="55"/>
        <end position="235"/>
    </location>
</feature>
<comment type="caution">
    <text evidence="2">The sequence shown here is derived from an EMBL/GenBank/DDBJ whole genome shotgun (WGS) entry which is preliminary data.</text>
</comment>
<evidence type="ECO:0000259" key="1">
    <source>
        <dbReference type="Pfam" id="PF18922"/>
    </source>
</evidence>
<organism evidence="2 3">
    <name type="scientific">Pedobacter flavus</name>
    <dbReference type="NCBI Taxonomy" id="3113906"/>
    <lineage>
        <taxon>Bacteria</taxon>
        <taxon>Pseudomonadati</taxon>
        <taxon>Bacteroidota</taxon>
        <taxon>Sphingobacteriia</taxon>
        <taxon>Sphingobacteriales</taxon>
        <taxon>Sphingobacteriaceae</taxon>
        <taxon>Pedobacter</taxon>
    </lineage>
</organism>
<gene>
    <name evidence="2" type="ORF">VRU49_06935</name>
</gene>
<keyword evidence="3" id="KW-1185">Reference proteome</keyword>
<dbReference type="Proteomes" id="UP001337681">
    <property type="component" value="Unassembled WGS sequence"/>
</dbReference>
<reference evidence="2 3" key="1">
    <citation type="submission" date="2024-01" db="EMBL/GenBank/DDBJ databases">
        <title>Pedobacter sp. nov., isolated from oil-contaminated soil.</title>
        <authorList>
            <person name="Le N.T.T."/>
        </authorList>
    </citation>
    <scope>NUCLEOTIDE SEQUENCE [LARGE SCALE GENOMIC DNA]</scope>
    <source>
        <strain evidence="2 3">VNH31</strain>
    </source>
</reference>
<accession>A0ABU7H3I8</accession>
<dbReference type="RefSeq" id="WP_330146053.1">
    <property type="nucleotide sequence ID" value="NZ_JAZDQU010000002.1"/>
</dbReference>
<sequence length="263" mass="31064">MKRPCIVVFPVYKKPTELELNFLENGSRKLSNYDQVIVCSNKLDIDKSFGNLTKLPIVRFDCSYFENIKGYNKLMLNTDFYKSFINYEYILIHQPDVFIFKDELKYWCSKNYSYIGAPWLRKDDSKLKEFVNSLRKIAQPKYGLKHNKVGNGGFSLRNVSDFLEILNMAPTNILEEYKNKTHHLYNEDVFWSIVSKNINPLFKIPNYLDALEFGVEFEPQKAYKINQNQLPFGCHAPAVHDLHFWKKHIPILNNHYLIQSDEK</sequence>
<evidence type="ECO:0000313" key="3">
    <source>
        <dbReference type="Proteomes" id="UP001337681"/>
    </source>
</evidence>
<dbReference type="InterPro" id="IPR043729">
    <property type="entry name" value="DUF5672"/>
</dbReference>
<name>A0ABU7H3I8_9SPHI</name>